<proteinExistence type="predicted"/>
<gene>
    <name evidence="1" type="ORF">FHR69_002568</name>
</gene>
<dbReference type="EMBL" id="JACHVR010000001">
    <property type="protein sequence ID" value="MBB2886702.1"/>
    <property type="molecule type" value="Genomic_DNA"/>
</dbReference>
<protein>
    <submittedName>
        <fullName evidence="1">Uncharacterized protein</fullName>
    </submittedName>
</protein>
<accession>A0ACC5MDD0</accession>
<comment type="caution">
    <text evidence="1">The sequence shown here is derived from an EMBL/GenBank/DDBJ whole genome shotgun (WGS) entry which is preliminary data.</text>
</comment>
<organism evidence="1 2">
    <name type="scientific">Pseudomonas umsongensis</name>
    <dbReference type="NCBI Taxonomy" id="198618"/>
    <lineage>
        <taxon>Bacteria</taxon>
        <taxon>Pseudomonadati</taxon>
        <taxon>Pseudomonadota</taxon>
        <taxon>Gammaproteobacteria</taxon>
        <taxon>Pseudomonadales</taxon>
        <taxon>Pseudomonadaceae</taxon>
        <taxon>Pseudomonas</taxon>
    </lineage>
</organism>
<sequence>MNSSFLSMVSKAPRKVSVGISRAMSLDPVGTLQDGGFESELIFVDLVWQGGEKV</sequence>
<name>A0ACC5MDD0_9PSED</name>
<evidence type="ECO:0000313" key="2">
    <source>
        <dbReference type="Proteomes" id="UP000589818"/>
    </source>
</evidence>
<reference evidence="1" key="1">
    <citation type="submission" date="2020-08" db="EMBL/GenBank/DDBJ databases">
        <title>Plant associated metagenomes--Microbial community diversity and host control of community assembly across model and emerging plant ecological genomics systems.</title>
        <authorList>
            <person name="Dangl J."/>
        </authorList>
    </citation>
    <scope>NUCLEOTIDE SEQUENCE</scope>
    <source>
        <strain evidence="1">KD5</strain>
    </source>
</reference>
<evidence type="ECO:0000313" key="1">
    <source>
        <dbReference type="EMBL" id="MBB2886702.1"/>
    </source>
</evidence>
<dbReference type="Proteomes" id="UP000589818">
    <property type="component" value="Unassembled WGS sequence"/>
</dbReference>
<keyword evidence="2" id="KW-1185">Reference proteome</keyword>